<proteinExistence type="predicted"/>
<dbReference type="EMBL" id="NVUL01000078">
    <property type="protein sequence ID" value="PCI75299.1"/>
    <property type="molecule type" value="Genomic_DNA"/>
</dbReference>
<feature type="signal peptide" evidence="2">
    <location>
        <begin position="1"/>
        <end position="23"/>
    </location>
</feature>
<feature type="region of interest" description="Disordered" evidence="1">
    <location>
        <begin position="76"/>
        <end position="97"/>
    </location>
</feature>
<name>A0A2A4WZP7_9GAMM</name>
<evidence type="ECO:0000256" key="1">
    <source>
        <dbReference type="SAM" id="MobiDB-lite"/>
    </source>
</evidence>
<organism evidence="3 4">
    <name type="scientific">SAR86 cluster bacterium</name>
    <dbReference type="NCBI Taxonomy" id="2030880"/>
    <lineage>
        <taxon>Bacteria</taxon>
        <taxon>Pseudomonadati</taxon>
        <taxon>Pseudomonadota</taxon>
        <taxon>Gammaproteobacteria</taxon>
        <taxon>SAR86 cluster</taxon>
    </lineage>
</organism>
<protein>
    <submittedName>
        <fullName evidence="3">Uncharacterized protein</fullName>
    </submittedName>
</protein>
<sequence>MKIHCRFLIGLTLVSLSMGPIAAQDWEVLRTSDGMPNLQGYWSNSSQTPLIRPEELGEKGFLTEEEAADVEQGWRDRYDSASQAADPERAPPTDGNADLGYNSFWWDPRTDAIQLDGQYRTSIIVDPVDGQIPYLEGDRPQNGLRAQWRARPGVEPYDAHELRPLGERCLLTFGSGSGPPMLPILYNSNYQIVQTEDYVMILVEMVHDARIIPIGKTHKPIDFEKWMGDSVGYWEGDTLVVKTQNFHSQQSFRGSSDQLVITERFSLQNEDKIKYAFTLEDPLSYRQPWTGEIAMNRKPAGELMYEYACHEGNYAFHGIMAGARRQEQDQAEP</sequence>
<keyword evidence="2" id="KW-0732">Signal</keyword>
<evidence type="ECO:0000256" key="2">
    <source>
        <dbReference type="SAM" id="SignalP"/>
    </source>
</evidence>
<dbReference type="AlphaFoldDB" id="A0A2A4WZP7"/>
<feature type="chain" id="PRO_5012833814" evidence="2">
    <location>
        <begin position="24"/>
        <end position="333"/>
    </location>
</feature>
<comment type="caution">
    <text evidence="3">The sequence shown here is derived from an EMBL/GenBank/DDBJ whole genome shotgun (WGS) entry which is preliminary data.</text>
</comment>
<evidence type="ECO:0000313" key="3">
    <source>
        <dbReference type="EMBL" id="PCI75299.1"/>
    </source>
</evidence>
<gene>
    <name evidence="3" type="ORF">COB20_13190</name>
</gene>
<reference evidence="4" key="1">
    <citation type="submission" date="2017-08" db="EMBL/GenBank/DDBJ databases">
        <title>A dynamic microbial community with high functional redundancy inhabits the cold, oxic subseafloor aquifer.</title>
        <authorList>
            <person name="Tully B.J."/>
            <person name="Wheat C.G."/>
            <person name="Glazer B.T."/>
            <person name="Huber J.A."/>
        </authorList>
    </citation>
    <scope>NUCLEOTIDE SEQUENCE [LARGE SCALE GENOMIC DNA]</scope>
</reference>
<evidence type="ECO:0000313" key="4">
    <source>
        <dbReference type="Proteomes" id="UP000218767"/>
    </source>
</evidence>
<accession>A0A2A4WZP7</accession>
<dbReference type="Proteomes" id="UP000218767">
    <property type="component" value="Unassembled WGS sequence"/>
</dbReference>